<dbReference type="PIRSF" id="PIRSF015853">
    <property type="entry name" value="Pep_DppA"/>
    <property type="match status" value="1"/>
</dbReference>
<reference evidence="1 2" key="1">
    <citation type="submission" date="2021-10" db="EMBL/GenBank/DDBJ databases">
        <title>Lutispora strain m25 sp. nov., a thermophilic, non-spore-forming bacterium isolated from a lab-scale methanogenic bioreactor digesting anaerobic sludge.</title>
        <authorList>
            <person name="El Houari A."/>
            <person name="Mcdonald J."/>
        </authorList>
    </citation>
    <scope>NUCLEOTIDE SEQUENCE [LARGE SCALE GENOMIC DNA]</scope>
    <source>
        <strain evidence="2">m25</strain>
    </source>
</reference>
<dbReference type="InterPro" id="IPR007035">
    <property type="entry name" value="Peptidase_M55"/>
</dbReference>
<evidence type="ECO:0000313" key="2">
    <source>
        <dbReference type="Proteomes" id="UP001651880"/>
    </source>
</evidence>
<dbReference type="InterPro" id="IPR036177">
    <property type="entry name" value="Peptidase_M55_sf"/>
</dbReference>
<dbReference type="Pfam" id="PF04951">
    <property type="entry name" value="Peptidase_M55"/>
    <property type="match status" value="1"/>
</dbReference>
<dbReference type="Gene3D" id="3.40.50.10780">
    <property type="entry name" value="Dipeptide transport protein"/>
    <property type="match status" value="1"/>
</dbReference>
<sequence>MKKIYVSVDMEGIGGIVSPNQVGVENNDLYREGRQLMAEEANAVIKGINEGGGIAVIGDSHGDMLNIPIGMLKGDFLLACGSDKTLSMMDSIDDTFDGVIFIGYHGRFGTPFAIMDHTYSPSILYSFKINGKEVGEAEINAEVAGYFNVPVLMLSGDDTTVAQAKQFFPTIETVETKKALGRFSALCRPVETVRSELREASRRVVEDIEKYGYLYKSKPPIKIELVWNTPAMAHKATYVPGVIRVSERVTTYECDDYIQAFKVFSVLRTLAYSVADSNYL</sequence>
<evidence type="ECO:0000313" key="1">
    <source>
        <dbReference type="EMBL" id="MCQ1529571.1"/>
    </source>
</evidence>
<organism evidence="1 2">
    <name type="scientific">Lutispora saccharofermentans</name>
    <dbReference type="NCBI Taxonomy" id="3024236"/>
    <lineage>
        <taxon>Bacteria</taxon>
        <taxon>Bacillati</taxon>
        <taxon>Bacillota</taxon>
        <taxon>Clostridia</taxon>
        <taxon>Lutisporales</taxon>
        <taxon>Lutisporaceae</taxon>
        <taxon>Lutispora</taxon>
    </lineage>
</organism>
<protein>
    <submittedName>
        <fullName evidence="1">M55 family metallopeptidase</fullName>
    </submittedName>
</protein>
<dbReference type="InterPro" id="IPR027476">
    <property type="entry name" value="DppA_N"/>
</dbReference>
<dbReference type="RefSeq" id="WP_255227085.1">
    <property type="nucleotide sequence ID" value="NZ_JAJEKE010000006.1"/>
</dbReference>
<proteinExistence type="predicted"/>
<keyword evidence="2" id="KW-1185">Reference proteome</keyword>
<dbReference type="CDD" id="cd08663">
    <property type="entry name" value="DAP_dppA_1"/>
    <property type="match status" value="1"/>
</dbReference>
<accession>A0ABT1NEJ3</accession>
<dbReference type="SUPFAM" id="SSF63992">
    <property type="entry name" value="Dipeptide transport protein"/>
    <property type="match status" value="1"/>
</dbReference>
<dbReference type="Proteomes" id="UP001651880">
    <property type="component" value="Unassembled WGS sequence"/>
</dbReference>
<comment type="caution">
    <text evidence="1">The sequence shown here is derived from an EMBL/GenBank/DDBJ whole genome shotgun (WGS) entry which is preliminary data.</text>
</comment>
<name>A0ABT1NEJ3_9FIRM</name>
<dbReference type="EMBL" id="JAJEKE010000006">
    <property type="protein sequence ID" value="MCQ1529571.1"/>
    <property type="molecule type" value="Genomic_DNA"/>
</dbReference>
<gene>
    <name evidence="1" type="ORF">LJD61_08395</name>
</gene>
<dbReference type="Gene3D" id="3.30.1360.130">
    <property type="entry name" value="Dipeptide transport protein"/>
    <property type="match status" value="1"/>
</dbReference>